<dbReference type="InterPro" id="IPR004101">
    <property type="entry name" value="Mur_ligase_C"/>
</dbReference>
<dbReference type="GO" id="GO:0071555">
    <property type="term" value="P:cell wall organization"/>
    <property type="evidence" value="ECO:0007669"/>
    <property type="project" value="UniProtKB-KW"/>
</dbReference>
<comment type="cofactor">
    <cofactor evidence="9">
        <name>Mg(2+)</name>
        <dbReference type="ChEBI" id="CHEBI:18420"/>
    </cofactor>
</comment>
<dbReference type="GO" id="GO:0009252">
    <property type="term" value="P:peptidoglycan biosynthetic process"/>
    <property type="evidence" value="ECO:0007669"/>
    <property type="project" value="UniProtKB-UniRule"/>
</dbReference>
<keyword evidence="5 9" id="KW-0133">Cell shape</keyword>
<dbReference type="Gene3D" id="3.40.1190.10">
    <property type="entry name" value="Mur-like, catalytic domain"/>
    <property type="match status" value="1"/>
</dbReference>
<dbReference type="SUPFAM" id="SSF51984">
    <property type="entry name" value="MurCD N-terminal domain"/>
    <property type="match status" value="1"/>
</dbReference>
<keyword evidence="8 9" id="KW-0961">Cell wall biogenesis/degradation</keyword>
<dbReference type="HAMAP" id="MF_02020">
    <property type="entry name" value="Mpl"/>
    <property type="match status" value="1"/>
</dbReference>
<dbReference type="GO" id="GO:0008360">
    <property type="term" value="P:regulation of cell shape"/>
    <property type="evidence" value="ECO:0007669"/>
    <property type="project" value="UniProtKB-KW"/>
</dbReference>
<dbReference type="UniPathway" id="UPA00544"/>
<gene>
    <name evidence="9 13" type="primary">mpl</name>
    <name evidence="13" type="ORF">G5S52_15830</name>
</gene>
<organism evidence="13 14">
    <name type="scientific">Grimontia sedimenti</name>
    <dbReference type="NCBI Taxonomy" id="2711294"/>
    <lineage>
        <taxon>Bacteria</taxon>
        <taxon>Pseudomonadati</taxon>
        <taxon>Pseudomonadota</taxon>
        <taxon>Gammaproteobacteria</taxon>
        <taxon>Vibrionales</taxon>
        <taxon>Vibrionaceae</taxon>
        <taxon>Grimontia</taxon>
    </lineage>
</organism>
<dbReference type="InterPro" id="IPR036565">
    <property type="entry name" value="Mur-like_cat_sf"/>
</dbReference>
<dbReference type="AlphaFoldDB" id="A0A6M1RFY1"/>
<comment type="caution">
    <text evidence="13">The sequence shown here is derived from an EMBL/GenBank/DDBJ whole genome shotgun (WGS) entry which is preliminary data.</text>
</comment>
<evidence type="ECO:0000313" key="13">
    <source>
        <dbReference type="EMBL" id="NGN99064.1"/>
    </source>
</evidence>
<comment type="catalytic activity">
    <reaction evidence="9">
        <text>UDP-N-acetyl-alpha-D-muramate + L-alanyl-gamma-D-glutamyl-meso-2,6-diaminopimelate + ATP = UDP-N-acetyl-alpha-D-muramoyl-L-alanyl-gamma-D-glutamyl-meso-2,6-diaminopimelate + ADP + phosphate + H(+)</text>
        <dbReference type="Rhea" id="RHEA:29563"/>
        <dbReference type="ChEBI" id="CHEBI:15378"/>
        <dbReference type="ChEBI" id="CHEBI:30616"/>
        <dbReference type="ChEBI" id="CHEBI:43474"/>
        <dbReference type="ChEBI" id="CHEBI:61401"/>
        <dbReference type="ChEBI" id="CHEBI:70757"/>
        <dbReference type="ChEBI" id="CHEBI:83905"/>
        <dbReference type="ChEBI" id="CHEBI:456216"/>
        <dbReference type="EC" id="6.3.2.45"/>
    </reaction>
</comment>
<dbReference type="SUPFAM" id="SSF53244">
    <property type="entry name" value="MurD-like peptide ligases, peptide-binding domain"/>
    <property type="match status" value="1"/>
</dbReference>
<dbReference type="PANTHER" id="PTHR43445:SF5">
    <property type="entry name" value="UDP-N-ACETYLMURAMATE--L-ALANYL-GAMMA-D-GLUTAMYL-MESO-2,6-DIAMINOHEPTANDIOATE LIGASE"/>
    <property type="match status" value="1"/>
</dbReference>
<keyword evidence="6 9" id="KW-0573">Peptidoglycan synthesis</keyword>
<dbReference type="Pfam" id="PF01225">
    <property type="entry name" value="Mur_ligase"/>
    <property type="match status" value="1"/>
</dbReference>
<feature type="domain" description="Mur ligase N-terminal catalytic" evidence="10">
    <location>
        <begin position="2"/>
        <end position="98"/>
    </location>
</feature>
<dbReference type="FunFam" id="3.40.1190.10:FF:000003">
    <property type="entry name" value="UDP-N-acetylmuramate--L-alanyl-gamma-D-glutamyl-meso-2,6-diaminoheptandioate ligase"/>
    <property type="match status" value="1"/>
</dbReference>
<evidence type="ECO:0000259" key="12">
    <source>
        <dbReference type="Pfam" id="PF08245"/>
    </source>
</evidence>
<evidence type="ECO:0000256" key="9">
    <source>
        <dbReference type="HAMAP-Rule" id="MF_02020"/>
    </source>
</evidence>
<dbReference type="SUPFAM" id="SSF53623">
    <property type="entry name" value="MurD-like peptide ligases, catalytic domain"/>
    <property type="match status" value="1"/>
</dbReference>
<keyword evidence="1 9" id="KW-0436">Ligase</keyword>
<dbReference type="Gene3D" id="3.90.190.20">
    <property type="entry name" value="Mur ligase, C-terminal domain"/>
    <property type="match status" value="1"/>
</dbReference>
<dbReference type="Pfam" id="PF02875">
    <property type="entry name" value="Mur_ligase_C"/>
    <property type="match status" value="1"/>
</dbReference>
<feature type="domain" description="Mur ligase central" evidence="12">
    <location>
        <begin position="108"/>
        <end position="291"/>
    </location>
</feature>
<keyword evidence="14" id="KW-1185">Reference proteome</keyword>
<evidence type="ECO:0000256" key="4">
    <source>
        <dbReference type="ARBA" id="ARBA00022840"/>
    </source>
</evidence>
<evidence type="ECO:0000259" key="10">
    <source>
        <dbReference type="Pfam" id="PF01225"/>
    </source>
</evidence>
<dbReference type="InterPro" id="IPR013221">
    <property type="entry name" value="Mur_ligase_cen"/>
</dbReference>
<keyword evidence="2 9" id="KW-0132">Cell division</keyword>
<dbReference type="NCBIfam" id="TIGR01081">
    <property type="entry name" value="mpl"/>
    <property type="match status" value="1"/>
</dbReference>
<feature type="domain" description="Mur ligase C-terminal" evidence="11">
    <location>
        <begin position="313"/>
        <end position="435"/>
    </location>
</feature>
<keyword evidence="4 9" id="KW-0067">ATP-binding</keyword>
<evidence type="ECO:0000256" key="1">
    <source>
        <dbReference type="ARBA" id="ARBA00022598"/>
    </source>
</evidence>
<reference evidence="13 14" key="1">
    <citation type="submission" date="2020-02" db="EMBL/GenBank/DDBJ databases">
        <title>The draft genome of Grimontia sedimenta sp. nov., isolated from benthic sediments near coral reefs south of Kuwait.</title>
        <authorList>
            <person name="Mahmoud H.M."/>
            <person name="Jose L."/>
            <person name="Eapen S."/>
        </authorList>
    </citation>
    <scope>NUCLEOTIDE SEQUENCE [LARGE SCALE GENOMIC DNA]</scope>
    <source>
        <strain evidence="13 14">S25</strain>
    </source>
</reference>
<evidence type="ECO:0000256" key="6">
    <source>
        <dbReference type="ARBA" id="ARBA00022984"/>
    </source>
</evidence>
<feature type="binding site" evidence="9">
    <location>
        <begin position="110"/>
        <end position="116"/>
    </location>
    <ligand>
        <name>ATP</name>
        <dbReference type="ChEBI" id="CHEBI:30616"/>
    </ligand>
</feature>
<dbReference type="RefSeq" id="WP_165015720.1">
    <property type="nucleotide sequence ID" value="NZ_JAALDL010000012.1"/>
</dbReference>
<proteinExistence type="inferred from homology"/>
<keyword evidence="7 9" id="KW-0131">Cell cycle</keyword>
<keyword evidence="9" id="KW-0460">Magnesium</keyword>
<accession>A0A6M1RFY1</accession>
<dbReference type="InterPro" id="IPR036615">
    <property type="entry name" value="Mur_ligase_C_dom_sf"/>
</dbReference>
<keyword evidence="3 9" id="KW-0547">Nucleotide-binding</keyword>
<protein>
    <recommendedName>
        <fullName evidence="9">UDP-N-acetylmuramate--L-alanyl-gamma-D-glutamyl-meso-2,6-diaminoheptandioate ligase</fullName>
        <ecNumber evidence="9">6.3.2.45</ecNumber>
    </recommendedName>
    <alternativeName>
        <fullName evidence="9">Murein peptide ligase</fullName>
    </alternativeName>
    <alternativeName>
        <fullName evidence="9">UDP-N-acetylmuramate:L-alanyl-gamma-D-glutamyl-meso-diaminopimelate ligase</fullName>
    </alternativeName>
</protein>
<dbReference type="GO" id="GO:0005524">
    <property type="term" value="F:ATP binding"/>
    <property type="evidence" value="ECO:0007669"/>
    <property type="project" value="UniProtKB-UniRule"/>
</dbReference>
<dbReference type="EMBL" id="JAALDL010000012">
    <property type="protein sequence ID" value="NGN99064.1"/>
    <property type="molecule type" value="Genomic_DNA"/>
</dbReference>
<dbReference type="PANTHER" id="PTHR43445">
    <property type="entry name" value="UDP-N-ACETYLMURAMATE--L-ALANINE LIGASE-RELATED"/>
    <property type="match status" value="1"/>
</dbReference>
<evidence type="ECO:0000256" key="2">
    <source>
        <dbReference type="ARBA" id="ARBA00022618"/>
    </source>
</evidence>
<dbReference type="Pfam" id="PF08245">
    <property type="entry name" value="Mur_ligase_M"/>
    <property type="match status" value="1"/>
</dbReference>
<dbReference type="EC" id="6.3.2.45" evidence="9"/>
<evidence type="ECO:0000256" key="7">
    <source>
        <dbReference type="ARBA" id="ARBA00023306"/>
    </source>
</evidence>
<dbReference type="InterPro" id="IPR000713">
    <property type="entry name" value="Mur_ligase_N"/>
</dbReference>
<dbReference type="Proteomes" id="UP000473008">
    <property type="component" value="Unassembled WGS sequence"/>
</dbReference>
<dbReference type="InterPro" id="IPR050061">
    <property type="entry name" value="MurCDEF_pg_biosynth"/>
</dbReference>
<dbReference type="InterPro" id="IPR005757">
    <property type="entry name" value="Mpl"/>
</dbReference>
<dbReference type="GO" id="GO:0051301">
    <property type="term" value="P:cell division"/>
    <property type="evidence" value="ECO:0007669"/>
    <property type="project" value="UniProtKB-KW"/>
</dbReference>
<evidence type="ECO:0000313" key="14">
    <source>
        <dbReference type="Proteomes" id="UP000473008"/>
    </source>
</evidence>
<sequence>MHIHILGICGTFMGGAAILARQLGHKVTGCDANVYPPMSTLLESQGIEIIQGYDPSQLDPAPDLVVVGNAMSRGNPCVEYVLNNNLNYTSGPQWLLDFLLKDRWVLAVAGTHGKTTTASMLAWVLEDCGYQPGFLIGGVPGNFGVSARLGETMFFVVEADEYDSAFFDKRSKFVHYHPRTLIMNNLEFDHADIFDDLNAIKRQFHHLVRTVPGLGRIIAPSNDENIKSTLEMGCWSELEFAGEDGAWKAEKRVADGSEFDVWFEGELVGAVKWDLIGDHNVSNALMTIAAARHVGVTPDLACEALGRFINTKRRLEHKGDFNGVTVYDDFAHHPTAIKTTLEGLRAKVGERRILAVLEPRSNTMKLGVHKDEIAPSLDAADEVLLFQPEHIKWSVKDVAEACKAPAKTFDEIDALVLGIVSEAKADDVILVMSNGGFGGIHDKLKTALEQR</sequence>
<comment type="similarity">
    <text evidence="9">Belongs to the MurCDEF family. Mpl subfamily.</text>
</comment>
<dbReference type="GO" id="GO:0009254">
    <property type="term" value="P:peptidoglycan turnover"/>
    <property type="evidence" value="ECO:0007669"/>
    <property type="project" value="UniProtKB-UniRule"/>
</dbReference>
<name>A0A6M1RFY1_9GAMM</name>
<evidence type="ECO:0000256" key="3">
    <source>
        <dbReference type="ARBA" id="ARBA00022741"/>
    </source>
</evidence>
<comment type="function">
    <text evidence="9">Reutilizes the intact tripeptide L-alanyl-gamma-D-glutamyl-meso-diaminopimelate by linking it to UDP-N-acetylmuramate.</text>
</comment>
<dbReference type="Gene3D" id="3.40.50.720">
    <property type="entry name" value="NAD(P)-binding Rossmann-like Domain"/>
    <property type="match status" value="1"/>
</dbReference>
<evidence type="ECO:0000256" key="8">
    <source>
        <dbReference type="ARBA" id="ARBA00023316"/>
    </source>
</evidence>
<evidence type="ECO:0000259" key="11">
    <source>
        <dbReference type="Pfam" id="PF02875"/>
    </source>
</evidence>
<evidence type="ECO:0000256" key="5">
    <source>
        <dbReference type="ARBA" id="ARBA00022960"/>
    </source>
</evidence>
<dbReference type="GO" id="GO:0106418">
    <property type="term" value="F:UDP-N-acetylmuramate-L-alanyl-gamma-D-glutamyl-meso-2,6-diaminoheptanedioate ligase activity"/>
    <property type="evidence" value="ECO:0007669"/>
    <property type="project" value="UniProtKB-EC"/>
</dbReference>
<comment type="pathway">
    <text evidence="9">Cell wall biogenesis; peptidoglycan recycling.</text>
</comment>